<dbReference type="GO" id="GO:0016740">
    <property type="term" value="F:transferase activity"/>
    <property type="evidence" value="ECO:0007669"/>
    <property type="project" value="UniProtKB-KW"/>
</dbReference>
<dbReference type="EMBL" id="LJZV01000014">
    <property type="protein sequence ID" value="KZD90783.1"/>
    <property type="molecule type" value="Genomic_DNA"/>
</dbReference>
<dbReference type="Proteomes" id="UP001214898">
    <property type="component" value="Chromosome"/>
</dbReference>
<reference evidence="9 14" key="1">
    <citation type="submission" date="2014-12" db="EMBL/GenBank/DDBJ databases">
        <title>Comparative genome analysis of Bacillus coagulans HM-08, Clostridium butyricum HM-68, Bacillus subtilis HM-66 and Bacillus licheniformis BL-09.</title>
        <authorList>
            <person name="Zhang H."/>
        </authorList>
    </citation>
    <scope>NUCLEOTIDE SEQUENCE [LARGE SCALE GENOMIC DNA]</scope>
    <source>
        <strain evidence="9 14">HM-66</strain>
    </source>
</reference>
<reference evidence="13" key="5">
    <citation type="submission" date="2023-05" db="EMBL/GenBank/DDBJ databases">
        <title>Complete genome sequence of Bacillus subtilis SRCM117797 isolated from Soybean paste.</title>
        <authorList>
            <person name="Abraha H.B."/>
            <person name="Kim K.-P."/>
            <person name="Ryu M.-S."/>
            <person name="Jeong D.-Y."/>
        </authorList>
    </citation>
    <scope>NUCLEOTIDE SEQUENCE</scope>
    <source>
        <strain evidence="13">SRCM117797</strain>
    </source>
</reference>
<dbReference type="GeneID" id="86874883"/>
<comment type="similarity">
    <text evidence="1 8">Belongs to the GatC family.</text>
</comment>
<reference evidence="12" key="4">
    <citation type="submission" date="2023-03" db="EMBL/GenBank/DDBJ databases">
        <title>Complete genome sequences of 52 Bacillus and Priestia strains isolated from West-African fermentations and 26 reference strains from the DSMZ collection.</title>
        <authorList>
            <person name="Wiedenbein E.S."/>
            <person name="Canoy T.S."/>
            <person name="Hui Y."/>
            <person name="Parkouda C."/>
            <person name="Dawende C."/>
            <person name="Ametefe E."/>
            <person name="Jespersen L."/>
            <person name="Nielsen D.S."/>
        </authorList>
    </citation>
    <scope>NUCLEOTIDE SEQUENCE</scope>
    <source>
        <strain evidence="12">PRO56</strain>
    </source>
</reference>
<dbReference type="Proteomes" id="UP001229422">
    <property type="component" value="Chromosome"/>
</dbReference>
<dbReference type="SUPFAM" id="SSF141000">
    <property type="entry name" value="Glu-tRNAGln amidotransferase C subunit"/>
    <property type="match status" value="1"/>
</dbReference>
<evidence type="ECO:0000256" key="8">
    <source>
        <dbReference type="HAMAP-Rule" id="MF_00122"/>
    </source>
</evidence>
<evidence type="ECO:0000256" key="2">
    <source>
        <dbReference type="ARBA" id="ARBA00011123"/>
    </source>
</evidence>
<name>A0A063XG67_BACIU</name>
<evidence type="ECO:0000256" key="6">
    <source>
        <dbReference type="ARBA" id="ARBA00047380"/>
    </source>
</evidence>
<dbReference type="OMA" id="VTPMAMK"/>
<dbReference type="EC" id="6.3.5.-" evidence="8"/>
<dbReference type="InterPro" id="IPR036113">
    <property type="entry name" value="Asp/Glu-ADT_sf_sub_c"/>
</dbReference>
<keyword evidence="3 8" id="KW-0547">Nucleotide-binding</keyword>
<organism evidence="9 14">
    <name type="scientific">Bacillus subtilis</name>
    <dbReference type="NCBI Taxonomy" id="1423"/>
    <lineage>
        <taxon>Bacteria</taxon>
        <taxon>Bacillati</taxon>
        <taxon>Bacillota</taxon>
        <taxon>Bacilli</taxon>
        <taxon>Bacillales</taxon>
        <taxon>Bacillaceae</taxon>
        <taxon>Bacillus</taxon>
    </lineage>
</organism>
<dbReference type="GO" id="GO:0070681">
    <property type="term" value="P:glutaminyl-tRNAGln biosynthesis via transamidation"/>
    <property type="evidence" value="ECO:0007669"/>
    <property type="project" value="TreeGrafter"/>
</dbReference>
<dbReference type="EMBL" id="CP125292">
    <property type="protein sequence ID" value="WHM20364.1"/>
    <property type="molecule type" value="Genomic_DNA"/>
</dbReference>
<evidence type="ECO:0000256" key="4">
    <source>
        <dbReference type="ARBA" id="ARBA00022840"/>
    </source>
</evidence>
<comment type="subunit">
    <text evidence="2 8">Heterotrimer of A, B and C subunits.</text>
</comment>
<proteinExistence type="inferred from homology"/>
<evidence type="ECO:0000313" key="10">
    <source>
        <dbReference type="EMBL" id="KZD90783.1"/>
    </source>
</evidence>
<dbReference type="HAMAP" id="MF_00122">
    <property type="entry name" value="GatC"/>
    <property type="match status" value="1"/>
</dbReference>
<evidence type="ECO:0000313" key="14">
    <source>
        <dbReference type="Proteomes" id="UP000032247"/>
    </source>
</evidence>
<evidence type="ECO:0000256" key="1">
    <source>
        <dbReference type="ARBA" id="ARBA00010757"/>
    </source>
</evidence>
<evidence type="ECO:0000313" key="11">
    <source>
        <dbReference type="EMBL" id="MBO3796948.1"/>
    </source>
</evidence>
<evidence type="ECO:0000313" key="9">
    <source>
        <dbReference type="EMBL" id="KIU10556.1"/>
    </source>
</evidence>
<dbReference type="STRING" id="483913.AN935_03505"/>
<evidence type="ECO:0000313" key="15">
    <source>
        <dbReference type="Proteomes" id="UP000076442"/>
    </source>
</evidence>
<evidence type="ECO:0000256" key="7">
    <source>
        <dbReference type="ARBA" id="ARBA00047913"/>
    </source>
</evidence>
<comment type="function">
    <text evidence="5 8">Allows the formation of correctly charged Asn-tRNA(Asn) or Gln-tRNA(Gln) through the transamidation of misacylated Asp-tRNA(Asn) or Glu-tRNA(Gln) in organisms which lack either or both of asparaginyl-tRNA or glutaminyl-tRNA synthetases. The reaction takes place in the presence of glutamine and ATP through an activated phospho-Asp-tRNA(Asn) or phospho-Glu-tRNA(Gln).</text>
</comment>
<keyword evidence="4 8" id="KW-0067">ATP-binding</keyword>
<dbReference type="RefSeq" id="WP_003219442.1">
    <property type="nucleotide sequence ID" value="NZ_AP024621.1"/>
</dbReference>
<reference evidence="11" key="3">
    <citation type="submission" date="2021-03" db="EMBL/GenBank/DDBJ databases">
        <title>Isolation of Bacillus subtilis from fermented food sample.</title>
        <authorList>
            <person name="Lakshmanan V."/>
            <person name="Athira K."/>
            <person name="Rajagopal K."/>
        </authorList>
    </citation>
    <scope>NUCLEOTIDE SEQUENCE</scope>
    <source>
        <strain evidence="11">S1</strain>
    </source>
</reference>
<dbReference type="PANTHER" id="PTHR15004:SF0">
    <property type="entry name" value="GLUTAMYL-TRNA(GLN) AMIDOTRANSFERASE SUBUNIT C, MITOCHONDRIAL"/>
    <property type="match status" value="1"/>
</dbReference>
<dbReference type="PANTHER" id="PTHR15004">
    <property type="entry name" value="GLUTAMYL-TRNA(GLN) AMIDOTRANSFERASE SUBUNIT C, MITOCHONDRIAL"/>
    <property type="match status" value="1"/>
</dbReference>
<dbReference type="Gene3D" id="1.10.20.60">
    <property type="entry name" value="Glu-tRNAGln amidotransferase C subunit, N-terminal domain"/>
    <property type="match status" value="1"/>
</dbReference>
<dbReference type="SMR" id="A0A063XG67"/>
<accession>A0A0M0KNX4</accession>
<dbReference type="PATRIC" id="fig|1423.134.peg.4222"/>
<gene>
    <name evidence="8 11" type="primary">gatC</name>
    <name evidence="10" type="ORF">B4122_2862</name>
    <name evidence="11" type="ORF">J5227_22175</name>
    <name evidence="12" type="ORF">P5633_20685</name>
    <name evidence="13" type="ORF">QL281_16190</name>
    <name evidence="9" type="ORF">SC09_Contig25orf00324</name>
</gene>
<dbReference type="GO" id="GO:0050567">
    <property type="term" value="F:glutaminyl-tRNA synthase (glutamine-hydrolyzing) activity"/>
    <property type="evidence" value="ECO:0007669"/>
    <property type="project" value="UniProtKB-UniRule"/>
</dbReference>
<dbReference type="Pfam" id="PF02686">
    <property type="entry name" value="GatC"/>
    <property type="match status" value="1"/>
</dbReference>
<comment type="catalytic activity">
    <reaction evidence="7 8">
        <text>L-glutamyl-tRNA(Gln) + L-glutamine + ATP + H2O = L-glutaminyl-tRNA(Gln) + L-glutamate + ADP + phosphate + H(+)</text>
        <dbReference type="Rhea" id="RHEA:17521"/>
        <dbReference type="Rhea" id="RHEA-COMP:9681"/>
        <dbReference type="Rhea" id="RHEA-COMP:9684"/>
        <dbReference type="ChEBI" id="CHEBI:15377"/>
        <dbReference type="ChEBI" id="CHEBI:15378"/>
        <dbReference type="ChEBI" id="CHEBI:29985"/>
        <dbReference type="ChEBI" id="CHEBI:30616"/>
        <dbReference type="ChEBI" id="CHEBI:43474"/>
        <dbReference type="ChEBI" id="CHEBI:58359"/>
        <dbReference type="ChEBI" id="CHEBI:78520"/>
        <dbReference type="ChEBI" id="CHEBI:78521"/>
        <dbReference type="ChEBI" id="CHEBI:456216"/>
    </reaction>
</comment>
<dbReference type="EMBL" id="CP120576">
    <property type="protein sequence ID" value="WEY84630.1"/>
    <property type="molecule type" value="Genomic_DNA"/>
</dbReference>
<dbReference type="GO" id="GO:0005524">
    <property type="term" value="F:ATP binding"/>
    <property type="evidence" value="ECO:0007669"/>
    <property type="project" value="UniProtKB-KW"/>
</dbReference>
<dbReference type="Proteomes" id="UP000032247">
    <property type="component" value="Unassembled WGS sequence"/>
</dbReference>
<protein>
    <recommendedName>
        <fullName evidence="8">Aspartyl/glutamyl-tRNA(Asn/Gln) amidotransferase subunit C</fullName>
        <shortName evidence="8">Asp/Glu-ADT subunit C</shortName>
        <ecNumber evidence="8">6.3.5.-</ecNumber>
    </recommendedName>
</protein>
<dbReference type="NCBIfam" id="TIGR00135">
    <property type="entry name" value="gatC"/>
    <property type="match status" value="1"/>
</dbReference>
<dbReference type="EMBL" id="JAGFPW010000037">
    <property type="protein sequence ID" value="MBO3796948.1"/>
    <property type="molecule type" value="Genomic_DNA"/>
</dbReference>
<dbReference type="OrthoDB" id="9813938at2"/>
<evidence type="ECO:0000313" key="12">
    <source>
        <dbReference type="EMBL" id="WEY84630.1"/>
    </source>
</evidence>
<dbReference type="InterPro" id="IPR003837">
    <property type="entry name" value="GatC"/>
</dbReference>
<reference evidence="10 15" key="2">
    <citation type="submission" date="2015-09" db="EMBL/GenBank/DDBJ databases">
        <title>Spore heat resistance.</title>
        <authorList>
            <person name="Boekhorst J."/>
            <person name="Berendsen E.M."/>
            <person name="Wells-Bennik M.H."/>
            <person name="Kuipers O.P."/>
        </authorList>
    </citation>
    <scope>NUCLEOTIDE SEQUENCE [LARGE SCALE GENOMIC DNA]</scope>
    <source>
        <strain evidence="10 15">B4122</strain>
    </source>
</reference>
<evidence type="ECO:0000313" key="13">
    <source>
        <dbReference type="EMBL" id="WHM20364.1"/>
    </source>
</evidence>
<dbReference type="GO" id="GO:0006450">
    <property type="term" value="P:regulation of translational fidelity"/>
    <property type="evidence" value="ECO:0007669"/>
    <property type="project" value="InterPro"/>
</dbReference>
<dbReference type="GO" id="GO:0006412">
    <property type="term" value="P:translation"/>
    <property type="evidence" value="ECO:0007669"/>
    <property type="project" value="UniProtKB-UniRule"/>
</dbReference>
<dbReference type="Proteomes" id="UP000076442">
    <property type="component" value="Unassembled WGS sequence"/>
</dbReference>
<dbReference type="AlphaFoldDB" id="A0A063XG67"/>
<evidence type="ECO:0000256" key="5">
    <source>
        <dbReference type="ARBA" id="ARBA00024799"/>
    </source>
</evidence>
<sequence length="96" mass="10859">MSRISIEEVKHVAHLARLAITEEEAKMFTEQLDSIISFAEELNEVNTDNVEPTTHVLKMKNVMREDEAGKGLPVEDVMKNAPDHKDGYIRVPSILD</sequence>
<comment type="catalytic activity">
    <reaction evidence="6 8">
        <text>L-aspartyl-tRNA(Asn) + L-glutamine + ATP + H2O = L-asparaginyl-tRNA(Asn) + L-glutamate + ADP + phosphate + 2 H(+)</text>
        <dbReference type="Rhea" id="RHEA:14513"/>
        <dbReference type="Rhea" id="RHEA-COMP:9674"/>
        <dbReference type="Rhea" id="RHEA-COMP:9677"/>
        <dbReference type="ChEBI" id="CHEBI:15377"/>
        <dbReference type="ChEBI" id="CHEBI:15378"/>
        <dbReference type="ChEBI" id="CHEBI:29985"/>
        <dbReference type="ChEBI" id="CHEBI:30616"/>
        <dbReference type="ChEBI" id="CHEBI:43474"/>
        <dbReference type="ChEBI" id="CHEBI:58359"/>
        <dbReference type="ChEBI" id="CHEBI:78515"/>
        <dbReference type="ChEBI" id="CHEBI:78516"/>
        <dbReference type="ChEBI" id="CHEBI:456216"/>
    </reaction>
</comment>
<keyword evidence="8 11" id="KW-0436">Ligase</keyword>
<keyword evidence="8" id="KW-0648">Protein biosynthesis</keyword>
<dbReference type="Proteomes" id="UP000665181">
    <property type="component" value="Unassembled WGS sequence"/>
</dbReference>
<dbReference type="EMBL" id="JXBC01000004">
    <property type="protein sequence ID" value="KIU10556.1"/>
    <property type="molecule type" value="Genomic_DNA"/>
</dbReference>
<evidence type="ECO:0000256" key="3">
    <source>
        <dbReference type="ARBA" id="ARBA00022741"/>
    </source>
</evidence>
<keyword evidence="9" id="KW-0808">Transferase</keyword>
<accession>A0A063XG67</accession>